<reference evidence="1 2" key="1">
    <citation type="journal article" date="2019" name="Commun. Biol.">
        <title>The bagworm genome reveals a unique fibroin gene that provides high tensile strength.</title>
        <authorList>
            <person name="Kono N."/>
            <person name="Nakamura H."/>
            <person name="Ohtoshi R."/>
            <person name="Tomita M."/>
            <person name="Numata K."/>
            <person name="Arakawa K."/>
        </authorList>
    </citation>
    <scope>NUCLEOTIDE SEQUENCE [LARGE SCALE GENOMIC DNA]</scope>
</reference>
<proteinExistence type="predicted"/>
<accession>A0A4C1WTR3</accession>
<organism evidence="1 2">
    <name type="scientific">Eumeta variegata</name>
    <name type="common">Bagworm moth</name>
    <name type="synonym">Eumeta japonica</name>
    <dbReference type="NCBI Taxonomy" id="151549"/>
    <lineage>
        <taxon>Eukaryota</taxon>
        <taxon>Metazoa</taxon>
        <taxon>Ecdysozoa</taxon>
        <taxon>Arthropoda</taxon>
        <taxon>Hexapoda</taxon>
        <taxon>Insecta</taxon>
        <taxon>Pterygota</taxon>
        <taxon>Neoptera</taxon>
        <taxon>Endopterygota</taxon>
        <taxon>Lepidoptera</taxon>
        <taxon>Glossata</taxon>
        <taxon>Ditrysia</taxon>
        <taxon>Tineoidea</taxon>
        <taxon>Psychidae</taxon>
        <taxon>Oiketicinae</taxon>
        <taxon>Eumeta</taxon>
    </lineage>
</organism>
<dbReference type="AlphaFoldDB" id="A0A4C1WTR3"/>
<protein>
    <submittedName>
        <fullName evidence="1">Uncharacterized protein</fullName>
    </submittedName>
</protein>
<name>A0A4C1WTR3_EUMVA</name>
<dbReference type="Proteomes" id="UP000299102">
    <property type="component" value="Unassembled WGS sequence"/>
</dbReference>
<keyword evidence="2" id="KW-1185">Reference proteome</keyword>
<dbReference type="EMBL" id="BGZK01000643">
    <property type="protein sequence ID" value="GBP54313.1"/>
    <property type="molecule type" value="Genomic_DNA"/>
</dbReference>
<comment type="caution">
    <text evidence="1">The sequence shown here is derived from an EMBL/GenBank/DDBJ whole genome shotgun (WGS) entry which is preliminary data.</text>
</comment>
<evidence type="ECO:0000313" key="1">
    <source>
        <dbReference type="EMBL" id="GBP54313.1"/>
    </source>
</evidence>
<sequence>MRVAPERYPVNGYPAKARIQKARNEGWSAFMEKIILSHQVYWKVSICNSRQGTLKRGLQAGRTVSASRIKFIHLMRSKHSALAPAT</sequence>
<evidence type="ECO:0000313" key="2">
    <source>
        <dbReference type="Proteomes" id="UP000299102"/>
    </source>
</evidence>
<gene>
    <name evidence="1" type="ORF">EVAR_32660_1</name>
</gene>